<dbReference type="RefSeq" id="WP_209661988.1">
    <property type="nucleotide sequence ID" value="NZ_JAGGLI010000049.1"/>
</dbReference>
<gene>
    <name evidence="4" type="ORF">J2Z35_002772</name>
</gene>
<evidence type="ECO:0000313" key="4">
    <source>
        <dbReference type="EMBL" id="MBP2028934.1"/>
    </source>
</evidence>
<organism evidence="4 5">
    <name type="scientific">Acetoanaerobium pronyense</name>
    <dbReference type="NCBI Taxonomy" id="1482736"/>
    <lineage>
        <taxon>Bacteria</taxon>
        <taxon>Bacillati</taxon>
        <taxon>Bacillota</taxon>
        <taxon>Clostridia</taxon>
        <taxon>Peptostreptococcales</taxon>
        <taxon>Filifactoraceae</taxon>
        <taxon>Acetoanaerobium</taxon>
    </lineage>
</organism>
<dbReference type="GO" id="GO:0003960">
    <property type="term" value="F:quinone reductase (NADPH) activity"/>
    <property type="evidence" value="ECO:0007669"/>
    <property type="project" value="UniProtKB-EC"/>
</dbReference>
<dbReference type="Pfam" id="PF08240">
    <property type="entry name" value="ADH_N"/>
    <property type="match status" value="1"/>
</dbReference>
<evidence type="ECO:0000259" key="3">
    <source>
        <dbReference type="SMART" id="SM00829"/>
    </source>
</evidence>
<evidence type="ECO:0000256" key="2">
    <source>
        <dbReference type="ARBA" id="ARBA00023002"/>
    </source>
</evidence>
<dbReference type="EMBL" id="JAGGLI010000049">
    <property type="protein sequence ID" value="MBP2028934.1"/>
    <property type="molecule type" value="Genomic_DNA"/>
</dbReference>
<proteinExistence type="predicted"/>
<dbReference type="Proteomes" id="UP001314903">
    <property type="component" value="Unassembled WGS sequence"/>
</dbReference>
<dbReference type="Pfam" id="PF00107">
    <property type="entry name" value="ADH_zinc_N"/>
    <property type="match status" value="1"/>
</dbReference>
<accession>A0ABS4KMB8</accession>
<evidence type="ECO:0000256" key="1">
    <source>
        <dbReference type="ARBA" id="ARBA00022857"/>
    </source>
</evidence>
<dbReference type="PROSITE" id="PS01162">
    <property type="entry name" value="QOR_ZETA_CRYSTAL"/>
    <property type="match status" value="1"/>
</dbReference>
<keyword evidence="5" id="KW-1185">Reference proteome</keyword>
<dbReference type="InterPro" id="IPR013149">
    <property type="entry name" value="ADH-like_C"/>
</dbReference>
<sequence>MKAILIENFGGPEVLNFKEVEKPKPEKGQVLIKASGISVNFADIKTRKGDFHGAGNPPLIPGLDVAGIIEEVGDGVYDLKVGDKVIAFPPNGSYSEYVVADEILTFKISDDMDMDIAAASPLVLFTSFNLLSRVGRLSKGESVLIHAAAGGIGTTAIQMAKLLGAGTVIGTVGSDEKIQIAKDAGADYVINYRKDSFAEKVKEYTNGNGADVILDSVGSDVFRESLECLAMYGRLVNFNSSSGTPGTLNTKEIHGSCRAVLGFSIGTTIKARPSILKETASEVIPMLESGKIKIVIGNRFSLEDASSAHEIIESRKSTGKILLKP</sequence>
<dbReference type="SMART" id="SM00829">
    <property type="entry name" value="PKS_ER"/>
    <property type="match status" value="1"/>
</dbReference>
<dbReference type="InterPro" id="IPR036291">
    <property type="entry name" value="NAD(P)-bd_dom_sf"/>
</dbReference>
<name>A0ABS4KMB8_9FIRM</name>
<reference evidence="4 5" key="1">
    <citation type="submission" date="2021-03" db="EMBL/GenBank/DDBJ databases">
        <title>Genomic Encyclopedia of Type Strains, Phase IV (KMG-IV): sequencing the most valuable type-strain genomes for metagenomic binning, comparative biology and taxonomic classification.</title>
        <authorList>
            <person name="Goeker M."/>
        </authorList>
    </citation>
    <scope>NUCLEOTIDE SEQUENCE [LARGE SCALE GENOMIC DNA]</scope>
    <source>
        <strain evidence="4 5">DSM 27512</strain>
    </source>
</reference>
<dbReference type="CDD" id="cd05276">
    <property type="entry name" value="p53_inducible_oxidoreductase"/>
    <property type="match status" value="1"/>
</dbReference>
<dbReference type="Gene3D" id="3.90.180.10">
    <property type="entry name" value="Medium-chain alcohol dehydrogenases, catalytic domain"/>
    <property type="match status" value="1"/>
</dbReference>
<comment type="caution">
    <text evidence="4">The sequence shown here is derived from an EMBL/GenBank/DDBJ whole genome shotgun (WGS) entry which is preliminary data.</text>
</comment>
<feature type="domain" description="Enoyl reductase (ER)" evidence="3">
    <location>
        <begin position="10"/>
        <end position="323"/>
    </location>
</feature>
<dbReference type="InterPro" id="IPR011032">
    <property type="entry name" value="GroES-like_sf"/>
</dbReference>
<dbReference type="EC" id="1.6.5.5" evidence="4"/>
<dbReference type="InterPro" id="IPR014189">
    <property type="entry name" value="Quinone_OxRdtase_PIG3"/>
</dbReference>
<protein>
    <submittedName>
        <fullName evidence="4">NADPH2:quinone reductase</fullName>
        <ecNumber evidence="4">1.6.5.5</ecNumber>
    </submittedName>
</protein>
<dbReference type="PANTHER" id="PTHR48106">
    <property type="entry name" value="QUINONE OXIDOREDUCTASE PIG3-RELATED"/>
    <property type="match status" value="1"/>
</dbReference>
<dbReference type="InterPro" id="IPR020843">
    <property type="entry name" value="ER"/>
</dbReference>
<keyword evidence="1" id="KW-0521">NADP</keyword>
<dbReference type="SUPFAM" id="SSF50129">
    <property type="entry name" value="GroES-like"/>
    <property type="match status" value="1"/>
</dbReference>
<dbReference type="InterPro" id="IPR013154">
    <property type="entry name" value="ADH-like_N"/>
</dbReference>
<dbReference type="SUPFAM" id="SSF51735">
    <property type="entry name" value="NAD(P)-binding Rossmann-fold domains"/>
    <property type="match status" value="1"/>
</dbReference>
<dbReference type="PANTHER" id="PTHR48106:SF13">
    <property type="entry name" value="QUINONE OXIDOREDUCTASE-RELATED"/>
    <property type="match status" value="1"/>
</dbReference>
<keyword evidence="2 4" id="KW-0560">Oxidoreductase</keyword>
<dbReference type="InterPro" id="IPR002364">
    <property type="entry name" value="Quin_OxRdtase/zeta-crystal_CS"/>
</dbReference>
<dbReference type="Gene3D" id="3.40.50.720">
    <property type="entry name" value="NAD(P)-binding Rossmann-like Domain"/>
    <property type="match status" value="1"/>
</dbReference>
<evidence type="ECO:0000313" key="5">
    <source>
        <dbReference type="Proteomes" id="UP001314903"/>
    </source>
</evidence>